<keyword evidence="5" id="KW-1185">Reference proteome</keyword>
<feature type="chain" id="PRO_5040166801" description="Mid2 domain-containing protein" evidence="3">
    <location>
        <begin position="17"/>
        <end position="320"/>
    </location>
</feature>
<keyword evidence="3" id="KW-0732">Signal</keyword>
<keyword evidence="2" id="KW-1133">Transmembrane helix</keyword>
<name>A0A9P6GGB8_9PLEO</name>
<dbReference type="AlphaFoldDB" id="A0A9P6GGB8"/>
<feature type="compositionally biased region" description="Polar residues" evidence="1">
    <location>
        <begin position="282"/>
        <end position="292"/>
    </location>
</feature>
<evidence type="ECO:0008006" key="6">
    <source>
        <dbReference type="Google" id="ProtNLM"/>
    </source>
</evidence>
<dbReference type="OrthoDB" id="3789992at2759"/>
<feature type="compositionally biased region" description="Low complexity" evidence="1">
    <location>
        <begin position="147"/>
        <end position="195"/>
    </location>
</feature>
<organism evidence="4 5">
    <name type="scientific">Paraphaeosphaeria minitans</name>
    <dbReference type="NCBI Taxonomy" id="565426"/>
    <lineage>
        <taxon>Eukaryota</taxon>
        <taxon>Fungi</taxon>
        <taxon>Dikarya</taxon>
        <taxon>Ascomycota</taxon>
        <taxon>Pezizomycotina</taxon>
        <taxon>Dothideomycetes</taxon>
        <taxon>Pleosporomycetidae</taxon>
        <taxon>Pleosporales</taxon>
        <taxon>Massarineae</taxon>
        <taxon>Didymosphaeriaceae</taxon>
        <taxon>Paraphaeosphaeria</taxon>
    </lineage>
</organism>
<dbReference type="EMBL" id="WJXW01000007">
    <property type="protein sequence ID" value="KAF9734641.1"/>
    <property type="molecule type" value="Genomic_DNA"/>
</dbReference>
<feature type="compositionally biased region" description="Polar residues" evidence="1">
    <location>
        <begin position="301"/>
        <end position="311"/>
    </location>
</feature>
<reference evidence="4" key="1">
    <citation type="journal article" date="2020" name="Mol. Plant Microbe Interact.">
        <title>Genome Sequence of the Biocontrol Agent Coniothyrium minitans strain Conio (IMI 134523).</title>
        <authorList>
            <person name="Patel D."/>
            <person name="Shittu T.A."/>
            <person name="Baroncelli R."/>
            <person name="Muthumeenakshi S."/>
            <person name="Osborne T.H."/>
            <person name="Janganan T.K."/>
            <person name="Sreenivasaprasad S."/>
        </authorList>
    </citation>
    <scope>NUCLEOTIDE SEQUENCE</scope>
    <source>
        <strain evidence="4">Conio</strain>
    </source>
</reference>
<evidence type="ECO:0000256" key="2">
    <source>
        <dbReference type="SAM" id="Phobius"/>
    </source>
</evidence>
<dbReference type="Proteomes" id="UP000756921">
    <property type="component" value="Unassembled WGS sequence"/>
</dbReference>
<feature type="signal peptide" evidence="3">
    <location>
        <begin position="1"/>
        <end position="16"/>
    </location>
</feature>
<accession>A0A9P6GGB8</accession>
<proteinExistence type="predicted"/>
<sequence>MLWYLSLVAWSRFAAAAVLSAPTARITSPPALYRRAATTVGYYSTGFEDGTVLWGTVTVLSEGGMVATSGSLFAVCQANPCNIGTCSAGTFIIGSTTTACGAAQSSTCSSNLLYQDVYDTTPLTNFYCDAVTETGFTMYKVTPTGPISAPGPSTSSASPSDNESDPSSTSEASSATAPSPTGSPSSPLETSGTLPEIAKPRNSTPIGAIVGGVVGGLAVVGALVVAAILLIRRRRATTPAQPSYTAVPPPQESKPYVGMAVAPPPGKTPEATTYPYAVEVGSTSALPSQSPRSPVPPYTAYDQQHASNNGAFNELPAHRM</sequence>
<keyword evidence="2" id="KW-0812">Transmembrane</keyword>
<evidence type="ECO:0000256" key="1">
    <source>
        <dbReference type="SAM" id="MobiDB-lite"/>
    </source>
</evidence>
<feature type="region of interest" description="Disordered" evidence="1">
    <location>
        <begin position="282"/>
        <end position="320"/>
    </location>
</feature>
<feature type="transmembrane region" description="Helical" evidence="2">
    <location>
        <begin position="206"/>
        <end position="231"/>
    </location>
</feature>
<keyword evidence="2" id="KW-0472">Membrane</keyword>
<evidence type="ECO:0000313" key="4">
    <source>
        <dbReference type="EMBL" id="KAF9734641.1"/>
    </source>
</evidence>
<gene>
    <name evidence="4" type="ORF">PMIN01_07544</name>
</gene>
<protein>
    <recommendedName>
        <fullName evidence="6">Mid2 domain-containing protein</fullName>
    </recommendedName>
</protein>
<feature type="region of interest" description="Disordered" evidence="1">
    <location>
        <begin position="147"/>
        <end position="202"/>
    </location>
</feature>
<comment type="caution">
    <text evidence="4">The sequence shown here is derived from an EMBL/GenBank/DDBJ whole genome shotgun (WGS) entry which is preliminary data.</text>
</comment>
<evidence type="ECO:0000256" key="3">
    <source>
        <dbReference type="SAM" id="SignalP"/>
    </source>
</evidence>
<evidence type="ECO:0000313" key="5">
    <source>
        <dbReference type="Proteomes" id="UP000756921"/>
    </source>
</evidence>